<feature type="transmembrane region" description="Helical" evidence="14">
    <location>
        <begin position="328"/>
        <end position="349"/>
    </location>
</feature>
<feature type="domain" description="Peptidase M48" evidence="15">
    <location>
        <begin position="207"/>
        <end position="409"/>
    </location>
</feature>
<feature type="domain" description="CAAX prenyl protease 1 N-terminal" evidence="16">
    <location>
        <begin position="35"/>
        <end position="203"/>
    </location>
</feature>
<evidence type="ECO:0000256" key="2">
    <source>
        <dbReference type="ARBA" id="ARBA00022670"/>
    </source>
</evidence>
<feature type="binding site" evidence="12">
    <location>
        <position position="276"/>
    </location>
    <ligand>
        <name>Zn(2+)</name>
        <dbReference type="ChEBI" id="CHEBI:29105"/>
        <note>catalytic</note>
    </ligand>
</feature>
<dbReference type="EMBL" id="VOOS01000001">
    <property type="protein sequence ID" value="TXB67378.1"/>
    <property type="molecule type" value="Genomic_DNA"/>
</dbReference>
<dbReference type="Gene3D" id="3.30.2010.10">
    <property type="entry name" value="Metalloproteases ('zincins'), catalytic domain"/>
    <property type="match status" value="1"/>
</dbReference>
<evidence type="ECO:0000256" key="5">
    <source>
        <dbReference type="ARBA" id="ARBA00022801"/>
    </source>
</evidence>
<feature type="transmembrane region" description="Helical" evidence="14">
    <location>
        <begin position="174"/>
        <end position="198"/>
    </location>
</feature>
<keyword evidence="9 13" id="KW-0482">Metalloprotease</keyword>
<feature type="transmembrane region" description="Helical" evidence="14">
    <location>
        <begin position="6"/>
        <end position="27"/>
    </location>
</feature>
<keyword evidence="18" id="KW-1185">Reference proteome</keyword>
<organism evidence="17 18">
    <name type="scientific">Vicingus serpentipes</name>
    <dbReference type="NCBI Taxonomy" id="1926625"/>
    <lineage>
        <taxon>Bacteria</taxon>
        <taxon>Pseudomonadati</taxon>
        <taxon>Bacteroidota</taxon>
        <taxon>Flavobacteriia</taxon>
        <taxon>Flavobacteriales</taxon>
        <taxon>Vicingaceae</taxon>
        <taxon>Vicingus</taxon>
    </lineage>
</organism>
<proteinExistence type="inferred from homology"/>
<evidence type="ECO:0000259" key="15">
    <source>
        <dbReference type="Pfam" id="PF01435"/>
    </source>
</evidence>
<evidence type="ECO:0000256" key="8">
    <source>
        <dbReference type="ARBA" id="ARBA00022989"/>
    </source>
</evidence>
<protein>
    <submittedName>
        <fullName evidence="17">M48 family metallopeptidase</fullName>
    </submittedName>
</protein>
<dbReference type="Pfam" id="PF16491">
    <property type="entry name" value="Peptidase_M48_N"/>
    <property type="match status" value="1"/>
</dbReference>
<feature type="active site" description="Proton donor" evidence="11">
    <location>
        <position position="358"/>
    </location>
</feature>
<evidence type="ECO:0000256" key="6">
    <source>
        <dbReference type="ARBA" id="ARBA00022824"/>
    </source>
</evidence>
<dbReference type="GO" id="GO:0046872">
    <property type="term" value="F:metal ion binding"/>
    <property type="evidence" value="ECO:0007669"/>
    <property type="project" value="UniProtKB-KW"/>
</dbReference>
<feature type="transmembrane region" description="Helical" evidence="14">
    <location>
        <begin position="148"/>
        <end position="168"/>
    </location>
</feature>
<dbReference type="PANTHER" id="PTHR10120">
    <property type="entry name" value="CAAX PRENYL PROTEASE 1"/>
    <property type="match status" value="1"/>
</dbReference>
<evidence type="ECO:0000256" key="7">
    <source>
        <dbReference type="ARBA" id="ARBA00022833"/>
    </source>
</evidence>
<keyword evidence="2 13" id="KW-0645">Protease</keyword>
<dbReference type="InterPro" id="IPR032456">
    <property type="entry name" value="Peptidase_M48_N"/>
</dbReference>
<dbReference type="FunFam" id="3.30.2010.10:FF:000002">
    <property type="entry name" value="CAAX prenyl protease"/>
    <property type="match status" value="1"/>
</dbReference>
<dbReference type="InterPro" id="IPR001915">
    <property type="entry name" value="Peptidase_M48"/>
</dbReference>
<feature type="binding site" evidence="12">
    <location>
        <position position="354"/>
    </location>
    <ligand>
        <name>Zn(2+)</name>
        <dbReference type="ChEBI" id="CHEBI:29105"/>
        <note>catalytic</note>
    </ligand>
</feature>
<evidence type="ECO:0000256" key="3">
    <source>
        <dbReference type="ARBA" id="ARBA00022692"/>
    </source>
</evidence>
<keyword evidence="7 12" id="KW-0862">Zinc</keyword>
<keyword evidence="8 14" id="KW-1133">Transmembrane helix</keyword>
<feature type="transmembrane region" description="Helical" evidence="14">
    <location>
        <begin position="290"/>
        <end position="308"/>
    </location>
</feature>
<evidence type="ECO:0000259" key="16">
    <source>
        <dbReference type="Pfam" id="PF16491"/>
    </source>
</evidence>
<sequence length="410" mass="46921">MTPEIIFNTLIAILVLSFFFNQWINWLDTTNEPIKLPQEIADIYDEEKYLKSKKYDKVKTKFSFISSAFSLLLMLGMLFFDGFAFTDELSRSITNHPVLLSLVFFAILMVVSDIVSLPFSLYSIFVIEEKFGFNKTTIKTFILDKIKGALVATILGGVVLYLFVWFYSFTGHLFWLWSWFLFVVIMLLMTMFYASIFVPLFNKLTPLPEGELRTEIEQYCDKVGFKLDNLFVMDGSKRSTKANAFFSGLGAKKRIVLYDTLVDNYSKEEITAVLAHEVGHYKKKHTLTTLFLSAFQVGIMLYLLSLVINSSQISLALGIDTPSFHIGFLVFSILYTPLSMLTGILMNVVSRKNEYEADNFAKTTYNHLPLISSLKKLSGDSLSNLTPHQINVFINYSHPTLLQRIRSLNK</sequence>
<comment type="similarity">
    <text evidence="13">Belongs to the peptidase M48 family.</text>
</comment>
<evidence type="ECO:0000256" key="11">
    <source>
        <dbReference type="PIRSR" id="PIRSR627057-1"/>
    </source>
</evidence>
<dbReference type="Pfam" id="PF01435">
    <property type="entry name" value="Peptidase_M48"/>
    <property type="match status" value="1"/>
</dbReference>
<evidence type="ECO:0000256" key="12">
    <source>
        <dbReference type="PIRSR" id="PIRSR627057-2"/>
    </source>
</evidence>
<dbReference type="OrthoDB" id="9781930at2"/>
<dbReference type="GO" id="GO:0004222">
    <property type="term" value="F:metalloendopeptidase activity"/>
    <property type="evidence" value="ECO:0007669"/>
    <property type="project" value="InterPro"/>
</dbReference>
<feature type="transmembrane region" description="Helical" evidence="14">
    <location>
        <begin position="100"/>
        <end position="127"/>
    </location>
</feature>
<comment type="subcellular location">
    <subcellularLocation>
        <location evidence="1">Endoplasmic reticulum membrane</location>
        <topology evidence="1">Multi-pass membrane protein</topology>
    </subcellularLocation>
</comment>
<dbReference type="GO" id="GO:0071586">
    <property type="term" value="P:CAAX-box protein processing"/>
    <property type="evidence" value="ECO:0007669"/>
    <property type="project" value="InterPro"/>
</dbReference>
<keyword evidence="10 14" id="KW-0472">Membrane</keyword>
<dbReference type="AlphaFoldDB" id="A0A5C6RYB5"/>
<gene>
    <name evidence="17" type="ORF">FRY74_02995</name>
</gene>
<name>A0A5C6RYB5_9FLAO</name>
<keyword evidence="5 13" id="KW-0378">Hydrolase</keyword>
<evidence type="ECO:0000256" key="14">
    <source>
        <dbReference type="SAM" id="Phobius"/>
    </source>
</evidence>
<evidence type="ECO:0000313" key="17">
    <source>
        <dbReference type="EMBL" id="TXB67378.1"/>
    </source>
</evidence>
<comment type="caution">
    <text evidence="17">The sequence shown here is derived from an EMBL/GenBank/DDBJ whole genome shotgun (WGS) entry which is preliminary data.</text>
</comment>
<evidence type="ECO:0000313" key="18">
    <source>
        <dbReference type="Proteomes" id="UP000321721"/>
    </source>
</evidence>
<evidence type="ECO:0000256" key="10">
    <source>
        <dbReference type="ARBA" id="ARBA00023136"/>
    </source>
</evidence>
<evidence type="ECO:0000256" key="9">
    <source>
        <dbReference type="ARBA" id="ARBA00023049"/>
    </source>
</evidence>
<comment type="cofactor">
    <cofactor evidence="12 13">
        <name>Zn(2+)</name>
        <dbReference type="ChEBI" id="CHEBI:29105"/>
    </cofactor>
    <text evidence="12 13">Binds 1 zinc ion per subunit.</text>
</comment>
<keyword evidence="6" id="KW-0256">Endoplasmic reticulum</keyword>
<accession>A0A5C6RYB5</accession>
<evidence type="ECO:0000256" key="4">
    <source>
        <dbReference type="ARBA" id="ARBA00022723"/>
    </source>
</evidence>
<feature type="transmembrane region" description="Helical" evidence="14">
    <location>
        <begin position="62"/>
        <end position="80"/>
    </location>
</feature>
<feature type="active site" evidence="11">
    <location>
        <position position="277"/>
    </location>
</feature>
<reference evidence="17 18" key="1">
    <citation type="submission" date="2019-08" db="EMBL/GenBank/DDBJ databases">
        <title>Genome of Vicingus serpentipes NCIMB 15042.</title>
        <authorList>
            <person name="Bowman J.P."/>
        </authorList>
    </citation>
    <scope>NUCLEOTIDE SEQUENCE [LARGE SCALE GENOMIC DNA]</scope>
    <source>
        <strain evidence="17 18">NCIMB 15042</strain>
    </source>
</reference>
<feature type="binding site" evidence="12">
    <location>
        <position position="280"/>
    </location>
    <ligand>
        <name>Zn(2+)</name>
        <dbReference type="ChEBI" id="CHEBI:29105"/>
        <note>catalytic</note>
    </ligand>
</feature>
<evidence type="ECO:0000256" key="1">
    <source>
        <dbReference type="ARBA" id="ARBA00004477"/>
    </source>
</evidence>
<keyword evidence="3 14" id="KW-0812">Transmembrane</keyword>
<dbReference type="InterPro" id="IPR027057">
    <property type="entry name" value="CAXX_Prtase_1"/>
</dbReference>
<evidence type="ECO:0000256" key="13">
    <source>
        <dbReference type="RuleBase" id="RU003983"/>
    </source>
</evidence>
<keyword evidence="4 12" id="KW-0479">Metal-binding</keyword>
<dbReference type="Proteomes" id="UP000321721">
    <property type="component" value="Unassembled WGS sequence"/>
</dbReference>
<dbReference type="CDD" id="cd07343">
    <property type="entry name" value="M48A_Zmpste24p_like"/>
    <property type="match status" value="1"/>
</dbReference>